<dbReference type="InterPro" id="IPR017853">
    <property type="entry name" value="GH"/>
</dbReference>
<organism evidence="3 4">
    <name type="scientific">Polarella glacialis</name>
    <name type="common">Dinoflagellate</name>
    <dbReference type="NCBI Taxonomy" id="89957"/>
    <lineage>
        <taxon>Eukaryota</taxon>
        <taxon>Sar</taxon>
        <taxon>Alveolata</taxon>
        <taxon>Dinophyceae</taxon>
        <taxon>Suessiales</taxon>
        <taxon>Suessiaceae</taxon>
        <taxon>Polarella</taxon>
    </lineage>
</organism>
<feature type="transmembrane region" description="Helical" evidence="2">
    <location>
        <begin position="37"/>
        <end position="57"/>
    </location>
</feature>
<feature type="region of interest" description="Disordered" evidence="1">
    <location>
        <begin position="85"/>
        <end position="111"/>
    </location>
</feature>
<dbReference type="AlphaFoldDB" id="A0A813E4U6"/>
<feature type="non-terminal residue" evidence="3">
    <location>
        <position position="1"/>
    </location>
</feature>
<evidence type="ECO:0000256" key="1">
    <source>
        <dbReference type="SAM" id="MobiDB-lite"/>
    </source>
</evidence>
<proteinExistence type="predicted"/>
<dbReference type="SUPFAM" id="SSF51445">
    <property type="entry name" value="(Trans)glycosidases"/>
    <property type="match status" value="1"/>
</dbReference>
<dbReference type="Gene3D" id="3.20.20.80">
    <property type="entry name" value="Glycosidases"/>
    <property type="match status" value="1"/>
</dbReference>
<comment type="caution">
    <text evidence="3">The sequence shown here is derived from an EMBL/GenBank/DDBJ whole genome shotgun (WGS) entry which is preliminary data.</text>
</comment>
<dbReference type="EMBL" id="CAJNNV010006632">
    <property type="protein sequence ID" value="CAE8593863.1"/>
    <property type="molecule type" value="Genomic_DNA"/>
</dbReference>
<reference evidence="3" key="1">
    <citation type="submission" date="2021-02" db="EMBL/GenBank/DDBJ databases">
        <authorList>
            <person name="Dougan E. K."/>
            <person name="Rhodes N."/>
            <person name="Thang M."/>
            <person name="Chan C."/>
        </authorList>
    </citation>
    <scope>NUCLEOTIDE SEQUENCE</scope>
</reference>
<sequence>VVAICIGEHLGQSCGHIHIVSPPAFVVIAGYCFSISFLLWARILLAYSYVLISWAWWGADDTSFAFGRQLSISSSTHEELSLELSERDMTPPCSPDHGQGNHNQAESDQSLHRHAEDEVPSFASIAASFCGLRASQRLVEPLRARKPSVAVAALGFLASVAVFGQRCGSYKMLRGELDACLGPLLSGEGVTQAPVWLSEFGTDVRDQYWEHMIRYLGDRELDFAYWSINGEKRFNESETYGLLKDDSLTIRHPWKLEMLMSLVPHRRS</sequence>
<evidence type="ECO:0000313" key="3">
    <source>
        <dbReference type="EMBL" id="CAE8593863.1"/>
    </source>
</evidence>
<evidence type="ECO:0000313" key="4">
    <source>
        <dbReference type="Proteomes" id="UP000654075"/>
    </source>
</evidence>
<dbReference type="Proteomes" id="UP000654075">
    <property type="component" value="Unassembled WGS sequence"/>
</dbReference>
<evidence type="ECO:0000256" key="2">
    <source>
        <dbReference type="SAM" id="Phobius"/>
    </source>
</evidence>
<evidence type="ECO:0008006" key="5">
    <source>
        <dbReference type="Google" id="ProtNLM"/>
    </source>
</evidence>
<keyword evidence="2" id="KW-0812">Transmembrane</keyword>
<dbReference type="OrthoDB" id="660759at2759"/>
<gene>
    <name evidence="3" type="ORF">PGLA1383_LOCUS12447</name>
</gene>
<keyword evidence="2" id="KW-1133">Transmembrane helix</keyword>
<name>A0A813E4U6_POLGL</name>
<accession>A0A813E4U6</accession>
<keyword evidence="4" id="KW-1185">Reference proteome</keyword>
<protein>
    <recommendedName>
        <fullName evidence="5">Cellulase</fullName>
    </recommendedName>
</protein>
<keyword evidence="2" id="KW-0472">Membrane</keyword>